<evidence type="ECO:0000256" key="3">
    <source>
        <dbReference type="ARBA" id="ARBA00023002"/>
    </source>
</evidence>
<keyword evidence="2" id="KW-0479">Metal-binding</keyword>
<dbReference type="AlphaFoldDB" id="A0A7V4ABK4"/>
<evidence type="ECO:0000313" key="9">
    <source>
        <dbReference type="EMBL" id="HGM97634.1"/>
    </source>
</evidence>
<evidence type="ECO:0000313" key="8">
    <source>
        <dbReference type="EMBL" id="HGK53972.1"/>
    </source>
</evidence>
<dbReference type="EMBL" id="DTDP01000135">
    <property type="protein sequence ID" value="HGK53972.1"/>
    <property type="molecule type" value="Genomic_DNA"/>
</dbReference>
<dbReference type="GO" id="GO:0046872">
    <property type="term" value="F:metal ion binding"/>
    <property type="evidence" value="ECO:0007669"/>
    <property type="project" value="UniProtKB-KW"/>
</dbReference>
<evidence type="ECO:0000256" key="1">
    <source>
        <dbReference type="ARBA" id="ARBA00022485"/>
    </source>
</evidence>
<evidence type="ECO:0000256" key="6">
    <source>
        <dbReference type="SAM" id="Phobius"/>
    </source>
</evidence>
<comment type="caution">
    <text evidence="9">The sequence shown here is derived from an EMBL/GenBank/DDBJ whole genome shotgun (WGS) entry which is preliminary data.</text>
</comment>
<keyword evidence="5" id="KW-0411">Iron-sulfur</keyword>
<keyword evidence="6" id="KW-0472">Membrane</keyword>
<protein>
    <recommendedName>
        <fullName evidence="7">4Fe-4S ferredoxin-type domain-containing protein</fullName>
    </recommendedName>
</protein>
<dbReference type="SUPFAM" id="SSF46548">
    <property type="entry name" value="alpha-helical ferredoxin"/>
    <property type="match status" value="1"/>
</dbReference>
<feature type="transmembrane region" description="Helical" evidence="6">
    <location>
        <begin position="331"/>
        <end position="349"/>
    </location>
</feature>
<dbReference type="EMBL" id="DTAR01000095">
    <property type="protein sequence ID" value="HGM97634.1"/>
    <property type="molecule type" value="Genomic_DNA"/>
</dbReference>
<reference evidence="9" key="1">
    <citation type="journal article" date="2020" name="mSystems">
        <title>Genome- and Community-Level Interaction Insights into Carbon Utilization and Element Cycling Functions of Hydrothermarchaeota in Hydrothermal Sediment.</title>
        <authorList>
            <person name="Zhou Z."/>
            <person name="Liu Y."/>
            <person name="Xu W."/>
            <person name="Pan J."/>
            <person name="Luo Z.H."/>
            <person name="Li M."/>
        </authorList>
    </citation>
    <scope>NUCLEOTIDE SEQUENCE [LARGE SCALE GENOMIC DNA]</scope>
    <source>
        <strain evidence="9">SpSt-626</strain>
        <strain evidence="8">SpSt-695</strain>
    </source>
</reference>
<dbReference type="InterPro" id="IPR017896">
    <property type="entry name" value="4Fe4S_Fe-S-bd"/>
</dbReference>
<evidence type="ECO:0000256" key="5">
    <source>
        <dbReference type="ARBA" id="ARBA00023014"/>
    </source>
</evidence>
<dbReference type="SUPFAM" id="SSF103501">
    <property type="entry name" value="Respiratory nitrate reductase 1 gamma chain"/>
    <property type="match status" value="1"/>
</dbReference>
<dbReference type="InterPro" id="IPR036197">
    <property type="entry name" value="NarG-like_sf"/>
</dbReference>
<dbReference type="Pfam" id="PF13183">
    <property type="entry name" value="Fer4_8"/>
    <property type="match status" value="1"/>
</dbReference>
<dbReference type="PROSITE" id="PS00198">
    <property type="entry name" value="4FE4S_FER_1"/>
    <property type="match status" value="1"/>
</dbReference>
<dbReference type="GO" id="GO:0016491">
    <property type="term" value="F:oxidoreductase activity"/>
    <property type="evidence" value="ECO:0007669"/>
    <property type="project" value="UniProtKB-KW"/>
</dbReference>
<keyword evidence="6" id="KW-0812">Transmembrane</keyword>
<accession>A0A7V4ABK4</accession>
<feature type="domain" description="4Fe-4S ferredoxin-type" evidence="7">
    <location>
        <begin position="21"/>
        <end position="80"/>
    </location>
</feature>
<dbReference type="GO" id="GO:0051539">
    <property type="term" value="F:4 iron, 4 sulfur cluster binding"/>
    <property type="evidence" value="ECO:0007669"/>
    <property type="project" value="UniProtKB-KW"/>
</dbReference>
<dbReference type="Gene3D" id="1.10.1060.10">
    <property type="entry name" value="Alpha-helical ferredoxin"/>
    <property type="match status" value="1"/>
</dbReference>
<feature type="transmembrane region" description="Helical" evidence="6">
    <location>
        <begin position="166"/>
        <end position="184"/>
    </location>
</feature>
<sequence>MEYLLNPKLLREIKKYGKFDVKGCYNCGTCPVVCNLSKDFASFPRRPIQYALIGSKELVLKSIEAFLCHDCGDCSISCPRETEPRLSMATLRRYLISKYDITRIASKILSSKIVGIASYFIVAILSFLIIFLYHYFKIGLSPSDFFPSSMPVEHILPEGGFRILKGYALFVILFPLLILLIGVIRMGYYTFKGEKVSFGSFFVALYEIIVNMLTQKDMLKCAKKENKIRYIFHIMMALGCLLMLIIVLFLLRWKIYTNLTQRILGYLSTLGMLAGSIYVLFERIFKKGEEIYKKSEWQDYPLPILLLLISLSGILVHILRNFETEMLTHYINFFHVAVVTSFLLIELPFGKLSHLIYRPFAIYFYKVKEISYKRR</sequence>
<keyword evidence="1" id="KW-0004">4Fe-4S</keyword>
<gene>
    <name evidence="9" type="ORF">ENT96_01105</name>
    <name evidence="8" type="ORF">ENU72_02995</name>
</gene>
<dbReference type="InterPro" id="IPR051460">
    <property type="entry name" value="HdrC_iron-sulfur_subunit"/>
</dbReference>
<keyword evidence="3" id="KW-0560">Oxidoreductase</keyword>
<dbReference type="PANTHER" id="PTHR43255:SF1">
    <property type="entry name" value="IRON-SULFUR-BINDING OXIDOREDUCTASE FADF-RELATED"/>
    <property type="match status" value="1"/>
</dbReference>
<dbReference type="InterPro" id="IPR009051">
    <property type="entry name" value="Helical_ferredxn"/>
</dbReference>
<dbReference type="PANTHER" id="PTHR43255">
    <property type="entry name" value="IRON-SULFUR-BINDING OXIDOREDUCTASE FADF-RELATED-RELATED"/>
    <property type="match status" value="1"/>
</dbReference>
<name>A0A7V4ABK4_UNCW3</name>
<feature type="transmembrane region" description="Helical" evidence="6">
    <location>
        <begin position="196"/>
        <end position="214"/>
    </location>
</feature>
<dbReference type="GO" id="GO:0005886">
    <property type="term" value="C:plasma membrane"/>
    <property type="evidence" value="ECO:0007669"/>
    <property type="project" value="TreeGrafter"/>
</dbReference>
<organism evidence="9">
    <name type="scientific">candidate division WOR-3 bacterium</name>
    <dbReference type="NCBI Taxonomy" id="2052148"/>
    <lineage>
        <taxon>Bacteria</taxon>
        <taxon>Bacteria division WOR-3</taxon>
    </lineage>
</organism>
<feature type="transmembrane region" description="Helical" evidence="6">
    <location>
        <begin position="230"/>
        <end position="251"/>
    </location>
</feature>
<evidence type="ECO:0000256" key="4">
    <source>
        <dbReference type="ARBA" id="ARBA00023004"/>
    </source>
</evidence>
<evidence type="ECO:0000256" key="2">
    <source>
        <dbReference type="ARBA" id="ARBA00022723"/>
    </source>
</evidence>
<feature type="transmembrane region" description="Helical" evidence="6">
    <location>
        <begin position="263"/>
        <end position="281"/>
    </location>
</feature>
<dbReference type="Gene3D" id="1.20.950.20">
    <property type="entry name" value="Transmembrane di-heme cytochromes, Chain C"/>
    <property type="match status" value="1"/>
</dbReference>
<proteinExistence type="predicted"/>
<keyword evidence="4" id="KW-0408">Iron</keyword>
<feature type="transmembrane region" description="Helical" evidence="6">
    <location>
        <begin position="113"/>
        <end position="136"/>
    </location>
</feature>
<feature type="transmembrane region" description="Helical" evidence="6">
    <location>
        <begin position="301"/>
        <end position="319"/>
    </location>
</feature>
<dbReference type="InterPro" id="IPR017900">
    <property type="entry name" value="4Fe4S_Fe_S_CS"/>
</dbReference>
<keyword evidence="6" id="KW-1133">Transmembrane helix</keyword>
<evidence type="ECO:0000259" key="7">
    <source>
        <dbReference type="Pfam" id="PF13183"/>
    </source>
</evidence>